<evidence type="ECO:0000313" key="2">
    <source>
        <dbReference type="EMBL" id="AWT47430.1"/>
    </source>
</evidence>
<keyword evidence="1" id="KW-0812">Transmembrane</keyword>
<evidence type="ECO:0000313" key="3">
    <source>
        <dbReference type="Proteomes" id="UP000247634"/>
    </source>
</evidence>
<organism evidence="2 3">
    <name type="scientific">Streptomyces actuosus</name>
    <dbReference type="NCBI Taxonomy" id="1885"/>
    <lineage>
        <taxon>Bacteria</taxon>
        <taxon>Bacillati</taxon>
        <taxon>Actinomycetota</taxon>
        <taxon>Actinomycetes</taxon>
        <taxon>Kitasatosporales</taxon>
        <taxon>Streptomycetaceae</taxon>
        <taxon>Streptomyces</taxon>
    </lineage>
</organism>
<keyword evidence="1" id="KW-1133">Transmembrane helix</keyword>
<accession>A0A2U9PC44</accession>
<dbReference type="OrthoDB" id="4213157at2"/>
<dbReference type="PANTHER" id="PTHR42305">
    <property type="entry name" value="MEMBRANE PROTEIN RV1733C-RELATED"/>
    <property type="match status" value="1"/>
</dbReference>
<sequence length="192" mass="20249">MNGGCGTRALWRWRGNPLRRTEDVLEAWVVLAVWVVVAVGGTLVGVLAGHAADESFARQRAERHAVRAVLVTGSSPIPAGDSAVDGRAAGRVRWTAPDGTAHTGTTLVDTGLKAGTRVVVWVDDRGGLTGEPPDRTAATVEAVLFGGAAALGLAGPVVGIGALLRWRLDRRRIDAWGREWDLVEPGWGHRTG</sequence>
<dbReference type="RefSeq" id="WP_110636012.1">
    <property type="nucleotide sequence ID" value="NZ_CP029788.1"/>
</dbReference>
<keyword evidence="1" id="KW-0472">Membrane</keyword>
<proteinExistence type="predicted"/>
<evidence type="ECO:0008006" key="4">
    <source>
        <dbReference type="Google" id="ProtNLM"/>
    </source>
</evidence>
<feature type="transmembrane region" description="Helical" evidence="1">
    <location>
        <begin position="142"/>
        <end position="164"/>
    </location>
</feature>
<dbReference type="InterPro" id="IPR039708">
    <property type="entry name" value="MT1774/Rv1733c-like"/>
</dbReference>
<name>A0A2U9PC44_STRAS</name>
<dbReference type="EMBL" id="CP029788">
    <property type="protein sequence ID" value="AWT47430.1"/>
    <property type="molecule type" value="Genomic_DNA"/>
</dbReference>
<feature type="transmembrane region" description="Helical" evidence="1">
    <location>
        <begin position="27"/>
        <end position="48"/>
    </location>
</feature>
<dbReference type="PANTHER" id="PTHR42305:SF1">
    <property type="entry name" value="MEMBRANE PROTEIN RV1733C-RELATED"/>
    <property type="match status" value="1"/>
</dbReference>
<gene>
    <name evidence="2" type="ORF">DMT42_03305</name>
</gene>
<keyword evidence="3" id="KW-1185">Reference proteome</keyword>
<dbReference type="Proteomes" id="UP000247634">
    <property type="component" value="Chromosome"/>
</dbReference>
<dbReference type="KEGG" id="sact:DMT42_03305"/>
<evidence type="ECO:0000256" key="1">
    <source>
        <dbReference type="SAM" id="Phobius"/>
    </source>
</evidence>
<dbReference type="AlphaFoldDB" id="A0A2U9PC44"/>
<reference evidence="2 3" key="1">
    <citation type="submission" date="2018-06" db="EMBL/GenBank/DDBJ databases">
        <title>The complete genome sequence of a nosiheptide producer Streptomyces actuosus ATCC 25421: deducing the ability of producing a new class III lantibiotics.</title>
        <authorList>
            <person name="Liu W."/>
            <person name="Sun F."/>
            <person name="Hu Y."/>
        </authorList>
    </citation>
    <scope>NUCLEOTIDE SEQUENCE [LARGE SCALE GENOMIC DNA]</scope>
    <source>
        <strain evidence="2 3">ATCC 25421</strain>
    </source>
</reference>
<protein>
    <recommendedName>
        <fullName evidence="4">Integral membrane protein</fullName>
    </recommendedName>
</protein>